<organism evidence="1 2">
    <name type="scientific">Orientia tsutsugamushi str. UT144</name>
    <dbReference type="NCBI Taxonomy" id="1441384"/>
    <lineage>
        <taxon>Bacteria</taxon>
        <taxon>Pseudomonadati</taxon>
        <taxon>Pseudomonadota</taxon>
        <taxon>Alphaproteobacteria</taxon>
        <taxon>Rickettsiales</taxon>
        <taxon>Rickettsiaceae</taxon>
        <taxon>Rickettsieae</taxon>
        <taxon>Orientia</taxon>
    </lineage>
</organism>
<dbReference type="Gene3D" id="3.40.50.1820">
    <property type="entry name" value="alpha/beta hydrolase"/>
    <property type="match status" value="1"/>
</dbReference>
<evidence type="ECO:0000313" key="2">
    <source>
        <dbReference type="Proteomes" id="UP000033580"/>
    </source>
</evidence>
<dbReference type="PATRIC" id="fig|1441384.3.peg.1376"/>
<evidence type="ECO:0000313" key="1">
    <source>
        <dbReference type="EMBL" id="KJW07416.1"/>
    </source>
</evidence>
<evidence type="ECO:0008006" key="3">
    <source>
        <dbReference type="Google" id="ProtNLM"/>
    </source>
</evidence>
<dbReference type="InterPro" id="IPR029058">
    <property type="entry name" value="AB_hydrolase_fold"/>
</dbReference>
<dbReference type="EMBL" id="LAOR01000026">
    <property type="protein sequence ID" value="KJW07416.1"/>
    <property type="molecule type" value="Genomic_DNA"/>
</dbReference>
<comment type="caution">
    <text evidence="1">The sequence shown here is derived from an EMBL/GenBank/DDBJ whole genome shotgun (WGS) entry which is preliminary data.</text>
</comment>
<accession>A0A0F3RN23</accession>
<dbReference type="Proteomes" id="UP000033580">
    <property type="component" value="Unassembled WGS sequence"/>
</dbReference>
<sequence length="150" mass="17234">MGHSIGANIAQIKGFADKRIKAVVDIDSKITERAVFGRIGVHLNPDAKPVLFIRGMLQYQEDVGDQLTKISNGTIWAPKVQHSAFSDDTYFAAKIPNYCMGFWQGLYTWLFKKGPYFSTTDTSLGDYKVDEWFKQYPKYIVNWLDKNIRR</sequence>
<protein>
    <recommendedName>
        <fullName evidence="3">Alpha/beta hydrolase family protein</fullName>
    </recommendedName>
</protein>
<name>A0A0F3RN23_ORITS</name>
<gene>
    <name evidence="1" type="ORF">OTUT144_0532</name>
</gene>
<dbReference type="AlphaFoldDB" id="A0A0F3RN23"/>
<proteinExistence type="predicted"/>
<reference evidence="1 2" key="1">
    <citation type="submission" date="2015-01" db="EMBL/GenBank/DDBJ databases">
        <title>Genome Sequencing of Rickettsiales.</title>
        <authorList>
            <person name="Daugherty S.C."/>
            <person name="Su Q."/>
            <person name="Abolude K."/>
            <person name="Beier-Sexton M."/>
            <person name="Carlyon J.A."/>
            <person name="Carter R."/>
            <person name="Day N.P."/>
            <person name="Dumler S.J."/>
            <person name="Dyachenko V."/>
            <person name="Godinez A."/>
            <person name="Kurtti T.J."/>
            <person name="Lichay M."/>
            <person name="Mullins K.E."/>
            <person name="Ott S."/>
            <person name="Pappas-Brown V."/>
            <person name="Paris D.H."/>
            <person name="Patel P."/>
            <person name="Richards A.L."/>
            <person name="Sadzewicz L."/>
            <person name="Sears K."/>
            <person name="Seidman D."/>
            <person name="Sengamalay N."/>
            <person name="Stenos J."/>
            <person name="Tallon L.J."/>
            <person name="Vincent G."/>
            <person name="Fraser C.M."/>
            <person name="Munderloh U."/>
            <person name="Dunning-Hotopp J.C."/>
        </authorList>
    </citation>
    <scope>NUCLEOTIDE SEQUENCE [LARGE SCALE GENOMIC DNA]</scope>
    <source>
        <strain evidence="1 2">UT144</strain>
    </source>
</reference>